<accession>A0A0D8BI81</accession>
<dbReference type="PANTHER" id="PTHR35337:SF1">
    <property type="entry name" value="SLR1478 PROTEIN"/>
    <property type="match status" value="1"/>
</dbReference>
<name>A0A0D8BI81_9ACTN</name>
<feature type="transmembrane region" description="Helical" evidence="1">
    <location>
        <begin position="260"/>
        <end position="282"/>
    </location>
</feature>
<reference evidence="3" key="1">
    <citation type="submission" date="2015-02" db="EMBL/GenBank/DDBJ databases">
        <title>Draft Genome of Frankia sp. CpI1-S.</title>
        <authorList>
            <person name="Oshone R.T."/>
            <person name="Ngom M."/>
            <person name="Ghodhbane-Gtari F."/>
            <person name="Gtari M."/>
            <person name="Morris K."/>
            <person name="Thomas K."/>
            <person name="Sen A."/>
            <person name="Tisa L.S."/>
        </authorList>
    </citation>
    <scope>NUCLEOTIDE SEQUENCE [LARGE SCALE GENOMIC DNA]</scope>
    <source>
        <strain evidence="3">CpI1-S</strain>
    </source>
</reference>
<dbReference type="EMBL" id="JYFN01000011">
    <property type="protein sequence ID" value="KJE23760.1"/>
    <property type="molecule type" value="Genomic_DNA"/>
</dbReference>
<keyword evidence="1" id="KW-1133">Transmembrane helix</keyword>
<keyword evidence="1" id="KW-0812">Transmembrane</keyword>
<sequence>MDLDAFVAVHRPEWIRLGRLVDRAGRPRRMSADELDELVELYQRAATHLSVIRTRSYDTSLVDDLTTLVTRARAAVGGAPDPGWHVVGRFFAVTFPLAVYERRRWVLATALGSVLVALAVGLWIANDAEAQANLAPPSAVAKLCRSDFASYYTENPAPSFASQVWTNNAWVSATAVAAGALLGLPTLLVLLMNAVNTGVVGGYMTSCGQSGQFWSLILPHGMLELTVVFLAGAVGLRLGWSIIAPGPRRRVEALAAEGRAAVTITLGAAVALAVSGVIEAFVTPSGLPTAVRIGIGALAWAGFVAYAWSYGSRAAAAGQTADLDAAHGAADLAPVA</sequence>
<comment type="caution">
    <text evidence="2">The sequence shown here is derived from an EMBL/GenBank/DDBJ whole genome shotgun (WGS) entry which is preliminary data.</text>
</comment>
<dbReference type="PANTHER" id="PTHR35337">
    <property type="entry name" value="SLR1478 PROTEIN"/>
    <property type="match status" value="1"/>
</dbReference>
<evidence type="ECO:0000313" key="3">
    <source>
        <dbReference type="Proteomes" id="UP000032545"/>
    </source>
</evidence>
<feature type="transmembrane region" description="Helical" evidence="1">
    <location>
        <begin position="169"/>
        <end position="192"/>
    </location>
</feature>
<protein>
    <submittedName>
        <fullName evidence="2">Uncharacterized membrane protein</fullName>
    </submittedName>
</protein>
<dbReference type="AlphaFoldDB" id="A0A0D8BI81"/>
<reference evidence="2 3" key="2">
    <citation type="journal article" date="2016" name="Genome Announc.">
        <title>Permanent Draft Genome Sequences for Two Variants of Frankia sp. Strain CpI1, the First Frankia Strain Isolated from Root Nodules of Comptonia peregrina.</title>
        <authorList>
            <person name="Oshone R."/>
            <person name="Hurst S.G.IV."/>
            <person name="Abebe-Akele F."/>
            <person name="Simpson S."/>
            <person name="Morris K."/>
            <person name="Thomas W.K."/>
            <person name="Tisa L.S."/>
        </authorList>
    </citation>
    <scope>NUCLEOTIDE SEQUENCE [LARGE SCALE GENOMIC DNA]</scope>
    <source>
        <strain evidence="3">CpI1-S</strain>
    </source>
</reference>
<dbReference type="PATRIC" id="fig|1502723.3.peg.675"/>
<evidence type="ECO:0000256" key="1">
    <source>
        <dbReference type="SAM" id="Phobius"/>
    </source>
</evidence>
<dbReference type="OrthoDB" id="5243448at2"/>
<proteinExistence type="predicted"/>
<keyword evidence="3" id="KW-1185">Reference proteome</keyword>
<keyword evidence="1" id="KW-0472">Membrane</keyword>
<feature type="transmembrane region" description="Helical" evidence="1">
    <location>
        <begin position="289"/>
        <end position="308"/>
    </location>
</feature>
<dbReference type="Pfam" id="PF01944">
    <property type="entry name" value="SpoIIM"/>
    <property type="match status" value="1"/>
</dbReference>
<dbReference type="InterPro" id="IPR002798">
    <property type="entry name" value="SpoIIM-like"/>
</dbReference>
<organism evidence="2 3">
    <name type="scientific">Frankia torreyi</name>
    <dbReference type="NCBI Taxonomy" id="1856"/>
    <lineage>
        <taxon>Bacteria</taxon>
        <taxon>Bacillati</taxon>
        <taxon>Actinomycetota</taxon>
        <taxon>Actinomycetes</taxon>
        <taxon>Frankiales</taxon>
        <taxon>Frankiaceae</taxon>
        <taxon>Frankia</taxon>
    </lineage>
</organism>
<evidence type="ECO:0000313" key="2">
    <source>
        <dbReference type="EMBL" id="KJE23760.1"/>
    </source>
</evidence>
<dbReference type="RefSeq" id="WP_044884620.1">
    <property type="nucleotide sequence ID" value="NZ_JYFN01000011.1"/>
</dbReference>
<feature type="transmembrane region" description="Helical" evidence="1">
    <location>
        <begin position="213"/>
        <end position="240"/>
    </location>
</feature>
<gene>
    <name evidence="2" type="ORF">FF36_01945</name>
</gene>
<dbReference type="Proteomes" id="UP000032545">
    <property type="component" value="Unassembled WGS sequence"/>
</dbReference>
<feature type="transmembrane region" description="Helical" evidence="1">
    <location>
        <begin position="105"/>
        <end position="125"/>
    </location>
</feature>